<evidence type="ECO:0000256" key="3">
    <source>
        <dbReference type="ARBA" id="ARBA00022473"/>
    </source>
</evidence>
<dbReference type="EMBL" id="CP113088">
    <property type="protein sequence ID" value="WAC02650.1"/>
    <property type="molecule type" value="Genomic_DNA"/>
</dbReference>
<dbReference type="GO" id="GO:0007267">
    <property type="term" value="P:cell-cell signaling"/>
    <property type="evidence" value="ECO:0007669"/>
    <property type="project" value="InterPro"/>
</dbReference>
<evidence type="ECO:0000256" key="7">
    <source>
        <dbReference type="ARBA" id="ARBA00022801"/>
    </source>
</evidence>
<name>A0A9E8MXD6_9FLAO</name>
<comment type="similarity">
    <text evidence="2">Belongs to the hedgehog family.</text>
</comment>
<dbReference type="SUPFAM" id="SSF55166">
    <property type="entry name" value="Hedgehog/DD-peptidase"/>
    <property type="match status" value="2"/>
</dbReference>
<dbReference type="Pfam" id="PF01085">
    <property type="entry name" value="HH_signal"/>
    <property type="match status" value="1"/>
</dbReference>
<organism evidence="13 14">
    <name type="scientific">Lacinutrix neustonica</name>
    <dbReference type="NCBI Taxonomy" id="2980107"/>
    <lineage>
        <taxon>Bacteria</taxon>
        <taxon>Pseudomonadati</taxon>
        <taxon>Bacteroidota</taxon>
        <taxon>Flavobacteriia</taxon>
        <taxon>Flavobacteriales</taxon>
        <taxon>Flavobacteriaceae</taxon>
        <taxon>Lacinutrix</taxon>
    </lineage>
</organism>
<dbReference type="PRINTS" id="PR00632">
    <property type="entry name" value="SONICHHOG"/>
</dbReference>
<keyword evidence="4" id="KW-1003">Cell membrane</keyword>
<comment type="subcellular location">
    <subcellularLocation>
        <location evidence="1">Cell membrane</location>
    </subcellularLocation>
</comment>
<dbReference type="Gene3D" id="3.30.1380.10">
    <property type="match status" value="2"/>
</dbReference>
<evidence type="ECO:0000256" key="4">
    <source>
        <dbReference type="ARBA" id="ARBA00022475"/>
    </source>
</evidence>
<dbReference type="GO" id="GO:0005615">
    <property type="term" value="C:extracellular space"/>
    <property type="evidence" value="ECO:0007669"/>
    <property type="project" value="TreeGrafter"/>
</dbReference>
<evidence type="ECO:0000313" key="13">
    <source>
        <dbReference type="EMBL" id="WAC02650.1"/>
    </source>
</evidence>
<dbReference type="PANTHER" id="PTHR11889">
    <property type="entry name" value="HEDGEHOG"/>
    <property type="match status" value="1"/>
</dbReference>
<evidence type="ECO:0000256" key="2">
    <source>
        <dbReference type="ARBA" id="ARBA00010649"/>
    </source>
</evidence>
<keyword evidence="5" id="KW-0645">Protease</keyword>
<evidence type="ECO:0000256" key="8">
    <source>
        <dbReference type="ARBA" id="ARBA00022813"/>
    </source>
</evidence>
<evidence type="ECO:0000256" key="10">
    <source>
        <dbReference type="ARBA" id="ARBA00023136"/>
    </source>
</evidence>
<dbReference type="InterPro" id="IPR001657">
    <property type="entry name" value="Hedgehog"/>
</dbReference>
<keyword evidence="6" id="KW-0479">Metal-binding</keyword>
<dbReference type="GO" id="GO:0001708">
    <property type="term" value="P:cell fate specification"/>
    <property type="evidence" value="ECO:0007669"/>
    <property type="project" value="TreeGrafter"/>
</dbReference>
<evidence type="ECO:0000256" key="5">
    <source>
        <dbReference type="ARBA" id="ARBA00022670"/>
    </source>
</evidence>
<dbReference type="PANTHER" id="PTHR11889:SF31">
    <property type="entry name" value="PROTEIN HEDGEHOG"/>
    <property type="match status" value="1"/>
</dbReference>
<keyword evidence="10" id="KW-0472">Membrane</keyword>
<sequence length="372" mass="41436">MTTYATQQSLGSSGLTWPGATPEQLTFLKRVYDINLARKANQTFVNDVPANELSTVEGRFELRTNAAQAAINMLQAIRAEITSAGKNVQVGLSSAYRSASHQFAIWNDLVTNQYYAATRTEREALQGGAHGDAAASHLAAYTRARIATPGYSNHNNGLAIDIKNIQDGKLYRNKTNTQATAAWRTTWAWDWLVANAATYNFYQNLQIDEPWHWVYRPSSTDLSLPETLNLGEHLPKEKELDVVGRISGKILRGTPEFDALVKNDNAKIIFKDEEGTGADRYMTSKMSEKLNAPADLVIQEWGPEIKLRLTEAWDENNEHATSSVHYEGRGADLTTSDRDGNKLGRLAGLAVLAGFDWVLYEDKYHVHVSMKK</sequence>
<evidence type="ECO:0000313" key="14">
    <source>
        <dbReference type="Proteomes" id="UP001164705"/>
    </source>
</evidence>
<dbReference type="GO" id="GO:0005509">
    <property type="term" value="F:calcium ion binding"/>
    <property type="evidence" value="ECO:0007669"/>
    <property type="project" value="TreeGrafter"/>
</dbReference>
<dbReference type="GO" id="GO:0007224">
    <property type="term" value="P:smoothened signaling pathway"/>
    <property type="evidence" value="ECO:0007669"/>
    <property type="project" value="TreeGrafter"/>
</dbReference>
<dbReference type="AlphaFoldDB" id="A0A9E8MXD6"/>
<dbReference type="InterPro" id="IPR003709">
    <property type="entry name" value="VanY-like_core_dom"/>
</dbReference>
<evidence type="ECO:0000259" key="12">
    <source>
        <dbReference type="Pfam" id="PF02557"/>
    </source>
</evidence>
<keyword evidence="13" id="KW-0121">Carboxypeptidase</keyword>
<protein>
    <submittedName>
        <fullName evidence="13">D-alanyl-D-alanine carboxypeptidase family protein</fullName>
    </submittedName>
</protein>
<dbReference type="KEGG" id="lnu:N7U66_02915"/>
<dbReference type="Pfam" id="PF02557">
    <property type="entry name" value="VanY"/>
    <property type="match status" value="1"/>
</dbReference>
<dbReference type="RefSeq" id="WP_267677247.1">
    <property type="nucleotide sequence ID" value="NZ_CP113088.1"/>
</dbReference>
<dbReference type="GO" id="GO:0006508">
    <property type="term" value="P:proteolysis"/>
    <property type="evidence" value="ECO:0007669"/>
    <property type="project" value="UniProtKB-KW"/>
</dbReference>
<keyword evidence="3" id="KW-0217">Developmental protein</keyword>
<keyword evidence="9" id="KW-0106">Calcium</keyword>
<gene>
    <name evidence="13" type="ORF">N7U66_02915</name>
</gene>
<feature type="domain" description="Hedgehog N-terminal signalling" evidence="11">
    <location>
        <begin position="228"/>
        <end position="369"/>
    </location>
</feature>
<dbReference type="GO" id="GO:0005886">
    <property type="term" value="C:plasma membrane"/>
    <property type="evidence" value="ECO:0007669"/>
    <property type="project" value="UniProtKB-SubCell"/>
</dbReference>
<evidence type="ECO:0000259" key="11">
    <source>
        <dbReference type="Pfam" id="PF01085"/>
    </source>
</evidence>
<dbReference type="GO" id="GO:0005113">
    <property type="term" value="F:patched binding"/>
    <property type="evidence" value="ECO:0007669"/>
    <property type="project" value="TreeGrafter"/>
</dbReference>
<dbReference type="GO" id="GO:0004180">
    <property type="term" value="F:carboxypeptidase activity"/>
    <property type="evidence" value="ECO:0007669"/>
    <property type="project" value="UniProtKB-KW"/>
</dbReference>
<dbReference type="CDD" id="cd14814">
    <property type="entry name" value="Peptidase_M15"/>
    <property type="match status" value="1"/>
</dbReference>
<feature type="domain" description="D-alanyl-D-alanine carboxypeptidase-like core" evidence="12">
    <location>
        <begin position="61"/>
        <end position="217"/>
    </location>
</feature>
<evidence type="ECO:0000256" key="1">
    <source>
        <dbReference type="ARBA" id="ARBA00004236"/>
    </source>
</evidence>
<dbReference type="Proteomes" id="UP001164705">
    <property type="component" value="Chromosome"/>
</dbReference>
<accession>A0A9E8MXD6</accession>
<dbReference type="GO" id="GO:0010468">
    <property type="term" value="P:regulation of gene expression"/>
    <property type="evidence" value="ECO:0007669"/>
    <property type="project" value="TreeGrafter"/>
</dbReference>
<dbReference type="InterPro" id="IPR009045">
    <property type="entry name" value="Zn_M74/Hedgehog-like"/>
</dbReference>
<dbReference type="InterPro" id="IPR000320">
    <property type="entry name" value="Hedgehog_signalling_dom"/>
</dbReference>
<evidence type="ECO:0000256" key="6">
    <source>
        <dbReference type="ARBA" id="ARBA00022723"/>
    </source>
</evidence>
<reference evidence="13" key="1">
    <citation type="submission" date="2022-11" db="EMBL/GenBank/DDBJ databases">
        <title>Lacinutrix neustonica HL-RS19T sp. nov., isolated from the surface microlayer sample of brackish Lake Shihwa.</title>
        <authorList>
            <person name="Choi J.Y."/>
            <person name="Hwang C.Y."/>
        </authorList>
    </citation>
    <scope>NUCLEOTIDE SEQUENCE</scope>
    <source>
        <strain evidence="13">HL-RS19</strain>
    </source>
</reference>
<evidence type="ECO:0000256" key="9">
    <source>
        <dbReference type="ARBA" id="ARBA00022837"/>
    </source>
</evidence>
<dbReference type="InterPro" id="IPR050387">
    <property type="entry name" value="Hedgehog_Signaling"/>
</dbReference>
<keyword evidence="14" id="KW-1185">Reference proteome</keyword>
<keyword evidence="8" id="KW-0068">Autocatalytic cleavage</keyword>
<proteinExistence type="inferred from homology"/>
<keyword evidence="7" id="KW-0378">Hydrolase</keyword>